<name>A0ABR7KM69_9SPHI</name>
<dbReference type="Proteomes" id="UP000652755">
    <property type="component" value="Unassembled WGS sequence"/>
</dbReference>
<sequence length="152" mass="17166">MKYSILTLFSVFISFSVFAQTYNPKVSKDSLSVLTNRVEVLKSSIKVLELKIKESEEEGDVEKLRLKLLEANGNAKASSEKNSGNISNSGSIVDSKAVEKLSKKAKSDDEDAKKALDRYNKQIAKVEDIRTQIQGEERKLNYKKPLIIYIYK</sequence>
<gene>
    <name evidence="3" type="ORF">H7U22_01945</name>
</gene>
<reference evidence="3 4" key="1">
    <citation type="submission" date="2020-08" db="EMBL/GenBank/DDBJ databases">
        <authorList>
            <person name="Sun Q."/>
            <person name="Inoue M."/>
        </authorList>
    </citation>
    <scope>NUCLEOTIDE SEQUENCE [LARGE SCALE GENOMIC DNA]</scope>
    <source>
        <strain evidence="3 4">CCM 8938</strain>
    </source>
</reference>
<keyword evidence="1" id="KW-0175">Coiled coil</keyword>
<keyword evidence="4" id="KW-1185">Reference proteome</keyword>
<organism evidence="3 4">
    <name type="scientific">Pedobacter fastidiosus</name>
    <dbReference type="NCBI Taxonomy" id="2765361"/>
    <lineage>
        <taxon>Bacteria</taxon>
        <taxon>Pseudomonadati</taxon>
        <taxon>Bacteroidota</taxon>
        <taxon>Sphingobacteriia</taxon>
        <taxon>Sphingobacteriales</taxon>
        <taxon>Sphingobacteriaceae</taxon>
        <taxon>Pedobacter</taxon>
    </lineage>
</organism>
<protein>
    <submittedName>
        <fullName evidence="3">Uncharacterized protein</fullName>
    </submittedName>
</protein>
<feature type="coiled-coil region" evidence="1">
    <location>
        <begin position="109"/>
        <end position="136"/>
    </location>
</feature>
<feature type="signal peptide" evidence="2">
    <location>
        <begin position="1"/>
        <end position="19"/>
    </location>
</feature>
<evidence type="ECO:0000313" key="3">
    <source>
        <dbReference type="EMBL" id="MBC6109174.1"/>
    </source>
</evidence>
<comment type="caution">
    <text evidence="3">The sequence shown here is derived from an EMBL/GenBank/DDBJ whole genome shotgun (WGS) entry which is preliminary data.</text>
</comment>
<evidence type="ECO:0000256" key="1">
    <source>
        <dbReference type="SAM" id="Coils"/>
    </source>
</evidence>
<evidence type="ECO:0000256" key="2">
    <source>
        <dbReference type="SAM" id="SignalP"/>
    </source>
</evidence>
<dbReference type="RefSeq" id="WP_187069656.1">
    <property type="nucleotide sequence ID" value="NZ_JACRYL010000001.1"/>
</dbReference>
<dbReference type="EMBL" id="JACRYL010000001">
    <property type="protein sequence ID" value="MBC6109174.1"/>
    <property type="molecule type" value="Genomic_DNA"/>
</dbReference>
<keyword evidence="2" id="KW-0732">Signal</keyword>
<feature type="coiled-coil region" evidence="1">
    <location>
        <begin position="38"/>
        <end position="72"/>
    </location>
</feature>
<accession>A0ABR7KM69</accession>
<evidence type="ECO:0000313" key="4">
    <source>
        <dbReference type="Proteomes" id="UP000652755"/>
    </source>
</evidence>
<feature type="chain" id="PRO_5045281967" evidence="2">
    <location>
        <begin position="20"/>
        <end position="152"/>
    </location>
</feature>
<proteinExistence type="predicted"/>